<accession>A0A915JQN5</accession>
<sequence>MFNISHSEDSICSAEQTSLLSFLLAMAFIIGAICGLITNCVNLKILTHKRYPTTTLSIYLIVLCFTDMAALLINILLSEILVIAEWSKSIAFTNFWYKAMLVLYPMILIAVSTSVLIICALSIHYLIRIASPIKCGGNQIPKRRICLVVILTIAFAILASIPSFFELEIKSCYNEQANSVQSIFMKRQLDPIYRTLTEIWRLLLQCLIPYSLLITISILIFIEAKTPIWTDDGCNRGNASDETRQFLPASLSNNRNHQKRIEIRQHSTVLTIMFSYVVSSLPWSIAQLWLIYPSLYFDALVLSSACLSPFRPVLGVFQGCAHFSHFFDNAVLPALVILVG</sequence>
<protein>
    <submittedName>
        <fullName evidence="8">G-protein coupled receptors family 1 profile domain-containing protein</fullName>
    </submittedName>
</protein>
<evidence type="ECO:0000259" key="6">
    <source>
        <dbReference type="PROSITE" id="PS50262"/>
    </source>
</evidence>
<dbReference type="SUPFAM" id="SSF81321">
    <property type="entry name" value="Family A G protein-coupled receptor-like"/>
    <property type="match status" value="1"/>
</dbReference>
<dbReference type="Gene3D" id="1.20.1070.10">
    <property type="entry name" value="Rhodopsin 7-helix transmembrane proteins"/>
    <property type="match status" value="1"/>
</dbReference>
<organism evidence="7 8">
    <name type="scientific">Romanomermis culicivorax</name>
    <name type="common">Nematode worm</name>
    <dbReference type="NCBI Taxonomy" id="13658"/>
    <lineage>
        <taxon>Eukaryota</taxon>
        <taxon>Metazoa</taxon>
        <taxon>Ecdysozoa</taxon>
        <taxon>Nematoda</taxon>
        <taxon>Enoplea</taxon>
        <taxon>Dorylaimia</taxon>
        <taxon>Mermithida</taxon>
        <taxon>Mermithoidea</taxon>
        <taxon>Mermithidae</taxon>
        <taxon>Romanomermis</taxon>
    </lineage>
</organism>
<dbReference type="InterPro" id="IPR052954">
    <property type="entry name" value="GPCR-Ligand_Int"/>
</dbReference>
<dbReference type="InterPro" id="IPR017452">
    <property type="entry name" value="GPCR_Rhodpsn_7TM"/>
</dbReference>
<dbReference type="Proteomes" id="UP000887565">
    <property type="component" value="Unplaced"/>
</dbReference>
<evidence type="ECO:0000313" key="7">
    <source>
        <dbReference type="Proteomes" id="UP000887565"/>
    </source>
</evidence>
<feature type="transmembrane region" description="Helical" evidence="5">
    <location>
        <begin position="199"/>
        <end position="222"/>
    </location>
</feature>
<evidence type="ECO:0000256" key="5">
    <source>
        <dbReference type="SAM" id="Phobius"/>
    </source>
</evidence>
<evidence type="ECO:0000256" key="4">
    <source>
        <dbReference type="ARBA" id="ARBA00023136"/>
    </source>
</evidence>
<feature type="transmembrane region" description="Helical" evidence="5">
    <location>
        <begin position="58"/>
        <end position="83"/>
    </location>
</feature>
<feature type="domain" description="G-protein coupled receptors family 1 profile" evidence="6">
    <location>
        <begin position="38"/>
        <end position="288"/>
    </location>
</feature>
<dbReference type="PANTHER" id="PTHR46641">
    <property type="entry name" value="FMRFAMIDE RECEPTOR-RELATED"/>
    <property type="match status" value="1"/>
</dbReference>
<keyword evidence="2 5" id="KW-0812">Transmembrane</keyword>
<reference evidence="8" key="1">
    <citation type="submission" date="2022-11" db="UniProtKB">
        <authorList>
            <consortium name="WormBaseParasite"/>
        </authorList>
    </citation>
    <scope>IDENTIFICATION</scope>
</reference>
<evidence type="ECO:0000256" key="1">
    <source>
        <dbReference type="ARBA" id="ARBA00004370"/>
    </source>
</evidence>
<name>A0A915JQN5_ROMCU</name>
<comment type="subcellular location">
    <subcellularLocation>
        <location evidence="1">Membrane</location>
    </subcellularLocation>
</comment>
<dbReference type="WBParaSite" id="nRc.2.0.1.t28418-RA">
    <property type="protein sequence ID" value="nRc.2.0.1.t28418-RA"/>
    <property type="gene ID" value="nRc.2.0.1.g28418"/>
</dbReference>
<dbReference type="AlphaFoldDB" id="A0A915JQN5"/>
<dbReference type="PANTHER" id="PTHR46641:SF6">
    <property type="entry name" value="G-PROTEIN COUPLED RECEPTORS FAMILY 1 PROFILE DOMAIN-CONTAINING PROTEIN"/>
    <property type="match status" value="1"/>
</dbReference>
<evidence type="ECO:0000313" key="8">
    <source>
        <dbReference type="WBParaSite" id="nRc.2.0.1.t28418-RA"/>
    </source>
</evidence>
<evidence type="ECO:0000256" key="3">
    <source>
        <dbReference type="ARBA" id="ARBA00022989"/>
    </source>
</evidence>
<feature type="transmembrane region" description="Helical" evidence="5">
    <location>
        <begin position="103"/>
        <end position="125"/>
    </location>
</feature>
<dbReference type="PROSITE" id="PS50262">
    <property type="entry name" value="G_PROTEIN_RECEP_F1_2"/>
    <property type="match status" value="1"/>
</dbReference>
<dbReference type="GO" id="GO:0016020">
    <property type="term" value="C:membrane"/>
    <property type="evidence" value="ECO:0007669"/>
    <property type="project" value="UniProtKB-SubCell"/>
</dbReference>
<proteinExistence type="predicted"/>
<feature type="transmembrane region" description="Helical" evidence="5">
    <location>
        <begin position="145"/>
        <end position="165"/>
    </location>
</feature>
<feature type="transmembrane region" description="Helical" evidence="5">
    <location>
        <begin position="269"/>
        <end position="292"/>
    </location>
</feature>
<evidence type="ECO:0000256" key="2">
    <source>
        <dbReference type="ARBA" id="ARBA00022692"/>
    </source>
</evidence>
<feature type="transmembrane region" description="Helical" evidence="5">
    <location>
        <begin position="20"/>
        <end position="46"/>
    </location>
</feature>
<keyword evidence="4 5" id="KW-0472">Membrane</keyword>
<keyword evidence="3 5" id="KW-1133">Transmembrane helix</keyword>
<keyword evidence="7" id="KW-1185">Reference proteome</keyword>